<dbReference type="GO" id="GO:0030705">
    <property type="term" value="P:cytoskeleton-dependent intracellular transport"/>
    <property type="evidence" value="ECO:0007669"/>
    <property type="project" value="TreeGrafter"/>
</dbReference>
<dbReference type="PANTHER" id="PTHR18947:SF35">
    <property type="entry name" value="COILED-COIL DOMAIN-CONTAINING PROTEIN 88B"/>
    <property type="match status" value="1"/>
</dbReference>
<organism evidence="3 4">
    <name type="scientific">Sparus aurata</name>
    <name type="common">Gilthead sea bream</name>
    <dbReference type="NCBI Taxonomy" id="8175"/>
    <lineage>
        <taxon>Eukaryota</taxon>
        <taxon>Metazoa</taxon>
        <taxon>Chordata</taxon>
        <taxon>Craniata</taxon>
        <taxon>Vertebrata</taxon>
        <taxon>Euteleostomi</taxon>
        <taxon>Actinopterygii</taxon>
        <taxon>Neopterygii</taxon>
        <taxon>Teleostei</taxon>
        <taxon>Neoteleostei</taxon>
        <taxon>Acanthomorphata</taxon>
        <taxon>Eupercaria</taxon>
        <taxon>Spariformes</taxon>
        <taxon>Sparidae</taxon>
        <taxon>Sparus</taxon>
    </lineage>
</organism>
<dbReference type="OMA" id="NSTNVLW"/>
<keyword evidence="4" id="KW-1185">Reference proteome</keyword>
<feature type="region of interest" description="Disordered" evidence="2">
    <location>
        <begin position="868"/>
        <end position="998"/>
    </location>
</feature>
<dbReference type="AlphaFoldDB" id="A0A671WZ89"/>
<dbReference type="Ensembl" id="ENSSAUT00010046531.1">
    <property type="protein sequence ID" value="ENSSAUP00010044232.1"/>
    <property type="gene ID" value="ENSSAUG00010018515.1"/>
</dbReference>
<reference evidence="3" key="1">
    <citation type="submission" date="2021-04" db="EMBL/GenBank/DDBJ databases">
        <authorList>
            <consortium name="Wellcome Sanger Institute Data Sharing"/>
        </authorList>
    </citation>
    <scope>NUCLEOTIDE SEQUENCE [LARGE SCALE GENOMIC DNA]</scope>
</reference>
<feature type="coiled-coil region" evidence="1">
    <location>
        <begin position="510"/>
        <end position="544"/>
    </location>
</feature>
<dbReference type="InParanoid" id="A0A671WZ89"/>
<feature type="region of interest" description="Disordered" evidence="2">
    <location>
        <begin position="1"/>
        <end position="97"/>
    </location>
</feature>
<feature type="compositionally biased region" description="Acidic residues" evidence="2">
    <location>
        <begin position="984"/>
        <end position="998"/>
    </location>
</feature>
<evidence type="ECO:0000256" key="1">
    <source>
        <dbReference type="SAM" id="Coils"/>
    </source>
</evidence>
<proteinExistence type="predicted"/>
<feature type="region of interest" description="Disordered" evidence="2">
    <location>
        <begin position="399"/>
        <end position="490"/>
    </location>
</feature>
<evidence type="ECO:0000313" key="4">
    <source>
        <dbReference type="Proteomes" id="UP000472265"/>
    </source>
</evidence>
<sequence length="998" mass="113158">MEQRERRGEIIGTHREAGVGEEVLHLQGVKGEPCDEESKRRGEAEGGQKDKERKEKERGVKKEPTEVTTSPEIQDHPNSVEEDTAADQAVCSQSRTDVEPLTLRLQEAQEEADRQAMVAQDLRSKLGEQSKKTWEAEQRLVVLEAELQHLKKAAESLGEARRQIEALQSEGLVMEEELCRLRSQAELHRMQTTVIATLEGERAALERDRDTLRSTMDAMRTAQRKGDQLELTVQTLRSELERQGRSLETSRRREEELEAELREATLEAQSLARARDQALLETSRLEQEKEVCQSELDGQRKEGRQREREAARLRQQLESTTLALEHSNQRARALDAEHRYTPSYCVPSFYFPHITIQHCVSPFLSLAHQDLSKEQAHSQELSAEVQRLSQKLHKAEAELKTTSASLDQSQEKVESLSQSLQKSESLLQLEKRRGSAEADATSNSNSDSSNQTPACQTHTLETSHRDQSPEAGKGRDLSAIHDHAPGESERQLSERLIELEKEKALAVAAQEALLSRLSQSQEACEHLKEQLEALRRHSLSLQESCTRLQTLNTQLQVEQASLNGRCSESEARCAALEAESKVWAREREESVARTEALRRDHERMTALQQRQEVELEELLDKHSQLRTNNRSLEAQHRELEARYKELLDGKTQLEEREQEMKMEREEMEAEAQSRLERERELERLKEDNERLQAQQKEWLALQAELLAQGSVLRGELSASQLERTRLEGELSTLRETNQSLDLSSARLTSQYQLLSQLKSNMEEENRHLAEQNQSLLKENRALLEQSLERRDQHYSQQREYQEKLSELRREKQKLVEKIMDQYRVLEPSMKSNWIADRMKKLIKPRGGGGREGRALFTAAGSVENLADSSEFTSDTHTPQPDPRSAPVSPSPMRKAEPDISVPGTPVGRSGSGGRRKLGSRHGWGLGLSRGGSGVSQSFSPGDHKTPPRLRLRSSQNSSSVLWEGERGEASAPQAADAPMSSQESVEEDEGRGEEEKEG</sequence>
<feature type="compositionally biased region" description="Polar residues" evidence="2">
    <location>
        <begin position="868"/>
        <end position="878"/>
    </location>
</feature>
<reference evidence="3" key="3">
    <citation type="submission" date="2025-09" db="UniProtKB">
        <authorList>
            <consortium name="Ensembl"/>
        </authorList>
    </citation>
    <scope>IDENTIFICATION</scope>
</reference>
<keyword evidence="1" id="KW-0175">Coiled coil</keyword>
<name>A0A671WZ89_SPAAU</name>
<protein>
    <submittedName>
        <fullName evidence="3">Coiled-coil domain containing 88B</fullName>
    </submittedName>
</protein>
<feature type="compositionally biased region" description="Basic and acidic residues" evidence="2">
    <location>
        <begin position="461"/>
        <end position="490"/>
    </location>
</feature>
<dbReference type="FunCoup" id="A0A671WZ89">
    <property type="interactions" value="3"/>
</dbReference>
<feature type="coiled-coil region" evidence="1">
    <location>
        <begin position="105"/>
        <end position="330"/>
    </location>
</feature>
<dbReference type="GO" id="GO:0008017">
    <property type="term" value="F:microtubule binding"/>
    <property type="evidence" value="ECO:0007669"/>
    <property type="project" value="TreeGrafter"/>
</dbReference>
<evidence type="ECO:0000313" key="3">
    <source>
        <dbReference type="Ensembl" id="ENSSAUP00010044232.1"/>
    </source>
</evidence>
<feature type="compositionally biased region" description="Basic and acidic residues" evidence="2">
    <location>
        <begin position="32"/>
        <end position="65"/>
    </location>
</feature>
<dbReference type="GeneTree" id="ENSGT00940000165784"/>
<feature type="coiled-coil region" evidence="1">
    <location>
        <begin position="601"/>
        <end position="824"/>
    </location>
</feature>
<dbReference type="GO" id="GO:0005737">
    <property type="term" value="C:cytoplasm"/>
    <property type="evidence" value="ECO:0007669"/>
    <property type="project" value="TreeGrafter"/>
</dbReference>
<accession>A0A671WZ89</accession>
<feature type="compositionally biased region" description="Low complexity" evidence="2">
    <location>
        <begin position="437"/>
        <end position="450"/>
    </location>
</feature>
<feature type="compositionally biased region" description="Basic and acidic residues" evidence="2">
    <location>
        <begin position="1"/>
        <end position="24"/>
    </location>
</feature>
<dbReference type="PANTHER" id="PTHR18947">
    <property type="entry name" value="HOOK PROTEINS"/>
    <property type="match status" value="1"/>
</dbReference>
<feature type="compositionally biased region" description="Low complexity" evidence="2">
    <location>
        <begin position="415"/>
        <end position="428"/>
    </location>
</feature>
<feature type="compositionally biased region" description="Gly residues" evidence="2">
    <location>
        <begin position="921"/>
        <end position="933"/>
    </location>
</feature>
<evidence type="ECO:0000256" key="2">
    <source>
        <dbReference type="SAM" id="MobiDB-lite"/>
    </source>
</evidence>
<dbReference type="GO" id="GO:0005813">
    <property type="term" value="C:centrosome"/>
    <property type="evidence" value="ECO:0007669"/>
    <property type="project" value="TreeGrafter"/>
</dbReference>
<dbReference type="GO" id="GO:0031122">
    <property type="term" value="P:cytoplasmic microtubule organization"/>
    <property type="evidence" value="ECO:0007669"/>
    <property type="project" value="TreeGrafter"/>
</dbReference>
<dbReference type="GO" id="GO:0051959">
    <property type="term" value="F:dynein light intermediate chain binding"/>
    <property type="evidence" value="ECO:0007669"/>
    <property type="project" value="TreeGrafter"/>
</dbReference>
<dbReference type="Proteomes" id="UP000472265">
    <property type="component" value="Chromosome 18"/>
</dbReference>
<feature type="compositionally biased region" description="Low complexity" evidence="2">
    <location>
        <begin position="952"/>
        <end position="961"/>
    </location>
</feature>
<reference evidence="3" key="2">
    <citation type="submission" date="2025-08" db="UniProtKB">
        <authorList>
            <consortium name="Ensembl"/>
        </authorList>
    </citation>
    <scope>IDENTIFICATION</scope>
</reference>
<feature type="compositionally biased region" description="Polar residues" evidence="2">
    <location>
        <begin position="451"/>
        <end position="460"/>
    </location>
</feature>